<reference evidence="3 4" key="1">
    <citation type="submission" date="2018-11" db="EMBL/GenBank/DDBJ databases">
        <title>Genomes From Bacteria Associated with the Canine Oral Cavity: a Test Case for Automated Genome-Based Taxonomic Assignment.</title>
        <authorList>
            <person name="Coil D.A."/>
            <person name="Jospin G."/>
            <person name="Darling A.E."/>
            <person name="Wallis C."/>
            <person name="Davis I.J."/>
            <person name="Harris S."/>
            <person name="Eisen J.A."/>
            <person name="Holcombe L.J."/>
            <person name="O'Flynn C."/>
        </authorList>
    </citation>
    <scope>NUCLEOTIDE SEQUENCE [LARGE SCALE GENOMIC DNA]</scope>
    <source>
        <strain evidence="3 4">OH887_COT-365</strain>
    </source>
</reference>
<sequence length="492" mass="48434">MNTTLRLGLASLALAAGLVGCQASTSDTTTASTSGAGRSIVQTDSTTSGNDQLTSLLAANQESHHTAQDATWDEASVVEVTLDGTTATTSGSGVEIAESDVTITTGGTYRLTGSFSGQITVAADGQDVQLILDGVDLDNPEGSPLVVSTADEVTVILAAGSTNTVGDATGYTDTSETAPSSAIDSASDLTITGSGTLKVVGNHNDAINSADGLVIAGGTIEVTAVDDGIRGKDYVVIEGGTVVVEAAGDGVKADNDTDTERGFVLLSGGELTVNAGDDGIKGFTDVAISDATVTVTGSVEAMEAQTIVIAGGEIALTSSDDGVNISGDAPTGLFVTGGSLTIDAAGDGIDSNATATISGGSVVVHGPVDDGNAAIDVQEGLVMTGGELWALGSAGMAETPTKESTQGFVFTELAGSTTGEVSILDSQGTVIATESSLKQYASVLYSGPGISPDGTYRVSLDGTVVGSVAANQYRSGMQGPGGGPGGPGGDRP</sequence>
<dbReference type="Proteomes" id="UP000280819">
    <property type="component" value="Unassembled WGS sequence"/>
</dbReference>
<evidence type="ECO:0000313" key="3">
    <source>
        <dbReference type="EMBL" id="RRD06938.1"/>
    </source>
</evidence>
<dbReference type="InterPro" id="IPR025584">
    <property type="entry name" value="Cthe_2159"/>
</dbReference>
<dbReference type="RefSeq" id="WP_124841548.1">
    <property type="nucleotide sequence ID" value="NZ_RQZG01000001.1"/>
</dbReference>
<accession>A0A3P1TCE6</accession>
<feature type="region of interest" description="Disordered" evidence="1">
    <location>
        <begin position="26"/>
        <end position="49"/>
    </location>
</feature>
<dbReference type="EMBL" id="RQZG01000001">
    <property type="protein sequence ID" value="RRD06938.1"/>
    <property type="molecule type" value="Genomic_DNA"/>
</dbReference>
<organism evidence="3 4">
    <name type="scientific">Arachnia propionica</name>
    <dbReference type="NCBI Taxonomy" id="1750"/>
    <lineage>
        <taxon>Bacteria</taxon>
        <taxon>Bacillati</taxon>
        <taxon>Actinomycetota</taxon>
        <taxon>Actinomycetes</taxon>
        <taxon>Propionibacteriales</taxon>
        <taxon>Propionibacteriaceae</taxon>
        <taxon>Arachnia</taxon>
    </lineage>
</organism>
<evidence type="ECO:0000313" key="4">
    <source>
        <dbReference type="Proteomes" id="UP000280819"/>
    </source>
</evidence>
<feature type="region of interest" description="Disordered" evidence="1">
    <location>
        <begin position="473"/>
        <end position="492"/>
    </location>
</feature>
<name>A0A3P1TCE6_9ACTN</name>
<feature type="chain" id="PRO_5038874533" evidence="2">
    <location>
        <begin position="16"/>
        <end position="492"/>
    </location>
</feature>
<dbReference type="AlphaFoldDB" id="A0A3P1TCE6"/>
<proteinExistence type="predicted"/>
<keyword evidence="2" id="KW-0732">Signal</keyword>
<feature type="compositionally biased region" description="Gly residues" evidence="1">
    <location>
        <begin position="478"/>
        <end position="492"/>
    </location>
</feature>
<feature type="compositionally biased region" description="Polar residues" evidence="1">
    <location>
        <begin position="40"/>
        <end position="49"/>
    </location>
</feature>
<protein>
    <submittedName>
        <fullName evidence="3">Carbohydrate-binding domain-containing protein</fullName>
    </submittedName>
</protein>
<comment type="caution">
    <text evidence="3">The sequence shown here is derived from an EMBL/GenBank/DDBJ whole genome shotgun (WGS) entry which is preliminary data.</text>
</comment>
<feature type="signal peptide" evidence="2">
    <location>
        <begin position="1"/>
        <end position="15"/>
    </location>
</feature>
<dbReference type="PROSITE" id="PS51257">
    <property type="entry name" value="PROKAR_LIPOPROTEIN"/>
    <property type="match status" value="1"/>
</dbReference>
<evidence type="ECO:0000256" key="2">
    <source>
        <dbReference type="SAM" id="SignalP"/>
    </source>
</evidence>
<feature type="compositionally biased region" description="Low complexity" evidence="1">
    <location>
        <begin position="26"/>
        <end position="39"/>
    </location>
</feature>
<evidence type="ECO:0000256" key="1">
    <source>
        <dbReference type="SAM" id="MobiDB-lite"/>
    </source>
</evidence>
<gene>
    <name evidence="3" type="ORF">EII34_00050</name>
</gene>
<dbReference type="OrthoDB" id="9812829at2"/>
<dbReference type="Pfam" id="PF14262">
    <property type="entry name" value="Cthe_2159"/>
    <property type="match status" value="1"/>
</dbReference>